<proteinExistence type="predicted"/>
<protein>
    <submittedName>
        <fullName evidence="1">Uncharacterized protein</fullName>
    </submittedName>
</protein>
<comment type="caution">
    <text evidence="1">The sequence shown here is derived from an EMBL/GenBank/DDBJ whole genome shotgun (WGS) entry which is preliminary data.</text>
</comment>
<keyword evidence="2" id="KW-1185">Reference proteome</keyword>
<dbReference type="AlphaFoldDB" id="A0A4T0X535"/>
<accession>A0A4T0X535</accession>
<reference evidence="1 2" key="1">
    <citation type="journal article" date="2019" name="Front. Genet.">
        <title>Whole-Genome Sequencing of the Opportunistic Yeast Pathogen Candida inconspicua Uncovers Its Hybrid Origin.</title>
        <authorList>
            <person name="Mixao V."/>
            <person name="Hansen A.P."/>
            <person name="Saus E."/>
            <person name="Boekhout T."/>
            <person name="Lass-Florl C."/>
            <person name="Gabaldon T."/>
        </authorList>
    </citation>
    <scope>NUCLEOTIDE SEQUENCE [LARGE SCALE GENOMIC DNA]</scope>
    <source>
        <strain evidence="1 2">CBS 180</strain>
    </source>
</reference>
<gene>
    <name evidence="1" type="ORF">CANINC_001332</name>
</gene>
<evidence type="ECO:0000313" key="1">
    <source>
        <dbReference type="EMBL" id="TID30087.1"/>
    </source>
</evidence>
<dbReference type="OrthoDB" id="10570940at2759"/>
<evidence type="ECO:0000313" key="2">
    <source>
        <dbReference type="Proteomes" id="UP000307173"/>
    </source>
</evidence>
<dbReference type="Proteomes" id="UP000307173">
    <property type="component" value="Unassembled WGS sequence"/>
</dbReference>
<sequence length="294" mass="32644">MEQEIASQLVQRTVGIQQVMSRFPTVFKQPLYQLKSHDFYHEWNMNVAGQLNQMGYGLGQYFLTSDLSLPLENINLEDQIVVNLRSALENAMTDVTSICVDPAISGQYIFDTHTGGTALLQRIRTECENPSNRQIAQLLKEICYWTSVGCDNTDARVRASNSNITIANIPAIGNKPIINVILLIPINVFTKFPNILINKCPDNVFAANLNPNDIALAEYDNNSINTNNGTNAKGVPTGTNKLKNTTLCKYNPNIVKPIHKLNDIDIINTILVAIAKLYGIIPIKFAININTNNV</sequence>
<name>A0A4T0X535_9ASCO</name>
<dbReference type="EMBL" id="SELW01000204">
    <property type="protein sequence ID" value="TID30087.1"/>
    <property type="molecule type" value="Genomic_DNA"/>
</dbReference>
<organism evidence="1 2">
    <name type="scientific">Pichia inconspicua</name>
    <dbReference type="NCBI Taxonomy" id="52247"/>
    <lineage>
        <taxon>Eukaryota</taxon>
        <taxon>Fungi</taxon>
        <taxon>Dikarya</taxon>
        <taxon>Ascomycota</taxon>
        <taxon>Saccharomycotina</taxon>
        <taxon>Pichiomycetes</taxon>
        <taxon>Pichiales</taxon>
        <taxon>Pichiaceae</taxon>
        <taxon>Pichia</taxon>
    </lineage>
</organism>